<dbReference type="EMBL" id="OCZC01000061">
    <property type="protein sequence ID" value="SOO24350.1"/>
    <property type="molecule type" value="Genomic_DNA"/>
</dbReference>
<comment type="caution">
    <text evidence="2">The sequence shown here is derived from an EMBL/GenBank/DDBJ whole genome shotgun (WGS) entry which is preliminary data.</text>
</comment>
<protein>
    <submittedName>
        <fullName evidence="2">Uncharacterized protein</fullName>
    </submittedName>
</protein>
<dbReference type="Proteomes" id="UP000234345">
    <property type="component" value="Unassembled WGS sequence"/>
</dbReference>
<name>A0A7Z7J1M0_XANCH</name>
<feature type="region of interest" description="Disordered" evidence="1">
    <location>
        <begin position="184"/>
        <end position="219"/>
    </location>
</feature>
<organism evidence="2 3">
    <name type="scientific">Xanthomonas campestris pv. phaseoli</name>
    <dbReference type="NCBI Taxonomy" id="317013"/>
    <lineage>
        <taxon>Bacteria</taxon>
        <taxon>Pseudomonadati</taxon>
        <taxon>Pseudomonadota</taxon>
        <taxon>Gammaproteobacteria</taxon>
        <taxon>Lysobacterales</taxon>
        <taxon>Lysobacteraceae</taxon>
        <taxon>Xanthomonas</taxon>
    </lineage>
</organism>
<proteinExistence type="predicted"/>
<reference evidence="2 3" key="1">
    <citation type="submission" date="2017-10" db="EMBL/GenBank/DDBJ databases">
        <authorList>
            <person name="Regsiter A."/>
            <person name="William W."/>
        </authorList>
    </citation>
    <scope>NUCLEOTIDE SEQUENCE [LARGE SCALE GENOMIC DNA]</scope>
    <source>
        <strain evidence="2 3">CFBP6991</strain>
    </source>
</reference>
<evidence type="ECO:0000256" key="1">
    <source>
        <dbReference type="SAM" id="MobiDB-lite"/>
    </source>
</evidence>
<sequence>MMFGGQQHQIVGATAPERFHHAGAVGFHGLDADAQIGSDFLVALAAADFTQDLALTRRQCGDADRLFATQHRRNHLGRDLRAQEHLASGGGAQRQFQFQWRGVLDHEADGAAIERVAHMHRVIVHGHHHHVRARRSAQHVGHGIQAAAAGQRQVHQHQIGPVQGRHVQGLLRVAGFAHDIDAGEGLQQPGQAGTDKGVIVDDDDSHGAEETFFSKGHLS</sequence>
<gene>
    <name evidence="2" type="ORF">XFF6991_340149</name>
</gene>
<evidence type="ECO:0000313" key="2">
    <source>
        <dbReference type="EMBL" id="SOO24350.1"/>
    </source>
</evidence>
<evidence type="ECO:0000313" key="3">
    <source>
        <dbReference type="Proteomes" id="UP000234345"/>
    </source>
</evidence>
<accession>A0A7Z7J1M0</accession>
<dbReference type="AlphaFoldDB" id="A0A7Z7J1M0"/>